<dbReference type="CDD" id="cd06222">
    <property type="entry name" value="RNase_H_like"/>
    <property type="match status" value="1"/>
</dbReference>
<dbReference type="GO" id="GO:0004523">
    <property type="term" value="F:RNA-DNA hybrid ribonuclease activity"/>
    <property type="evidence" value="ECO:0007669"/>
    <property type="project" value="InterPro"/>
</dbReference>
<reference evidence="2" key="2">
    <citation type="submission" date="2023-06" db="EMBL/GenBank/DDBJ databases">
        <authorList>
            <person name="Ma L."/>
            <person name="Liu K.-W."/>
            <person name="Li Z."/>
            <person name="Hsiao Y.-Y."/>
            <person name="Qi Y."/>
            <person name="Fu T."/>
            <person name="Tang G."/>
            <person name="Zhang D."/>
            <person name="Sun W.-H."/>
            <person name="Liu D.-K."/>
            <person name="Li Y."/>
            <person name="Chen G.-Z."/>
            <person name="Liu X.-D."/>
            <person name="Liao X.-Y."/>
            <person name="Jiang Y.-T."/>
            <person name="Yu X."/>
            <person name="Hao Y."/>
            <person name="Huang J."/>
            <person name="Zhao X.-W."/>
            <person name="Ke S."/>
            <person name="Chen Y.-Y."/>
            <person name="Wu W.-L."/>
            <person name="Hsu J.-L."/>
            <person name="Lin Y.-F."/>
            <person name="Huang M.-D."/>
            <person name="Li C.-Y."/>
            <person name="Huang L."/>
            <person name="Wang Z.-W."/>
            <person name="Zhao X."/>
            <person name="Zhong W.-Y."/>
            <person name="Peng D.-H."/>
            <person name="Ahmad S."/>
            <person name="Lan S."/>
            <person name="Zhang J.-S."/>
            <person name="Tsai W.-C."/>
            <person name="Van De Peer Y."/>
            <person name="Liu Z.-J."/>
        </authorList>
    </citation>
    <scope>NUCLEOTIDE SEQUENCE</scope>
    <source>
        <strain evidence="2">SCP</strain>
        <tissue evidence="2">Leaves</tissue>
    </source>
</reference>
<dbReference type="InterPro" id="IPR044730">
    <property type="entry name" value="RNase_H-like_dom_plant"/>
</dbReference>
<evidence type="ECO:0000313" key="3">
    <source>
        <dbReference type="Proteomes" id="UP001179952"/>
    </source>
</evidence>
<dbReference type="InterPro" id="IPR036397">
    <property type="entry name" value="RNaseH_sf"/>
</dbReference>
<dbReference type="Proteomes" id="UP001179952">
    <property type="component" value="Unassembled WGS sequence"/>
</dbReference>
<gene>
    <name evidence="2" type="ORF">QJS04_geneDACA020388</name>
</gene>
<keyword evidence="3" id="KW-1185">Reference proteome</keyword>
<dbReference type="SUPFAM" id="SSF53098">
    <property type="entry name" value="Ribonuclease H-like"/>
    <property type="match status" value="1"/>
</dbReference>
<sequence length="83" mass="9199">MGISLGASNLWIESDSTTALAWIHGKENVPWSVFKSLRKIQQGLQMLTCWKATHIYREGNTPADLAAAYQSSRGETNLNPSHI</sequence>
<dbReference type="GO" id="GO:0003676">
    <property type="term" value="F:nucleic acid binding"/>
    <property type="evidence" value="ECO:0007669"/>
    <property type="project" value="InterPro"/>
</dbReference>
<comment type="caution">
    <text evidence="2">The sequence shown here is derived from an EMBL/GenBank/DDBJ whole genome shotgun (WGS) entry which is preliminary data.</text>
</comment>
<dbReference type="InterPro" id="IPR012337">
    <property type="entry name" value="RNaseH-like_sf"/>
</dbReference>
<dbReference type="EMBL" id="JAUJYN010000015">
    <property type="protein sequence ID" value="KAK1258576.1"/>
    <property type="molecule type" value="Genomic_DNA"/>
</dbReference>
<dbReference type="InterPro" id="IPR002156">
    <property type="entry name" value="RNaseH_domain"/>
</dbReference>
<protein>
    <recommendedName>
        <fullName evidence="1">RNase H type-1 domain-containing protein</fullName>
    </recommendedName>
</protein>
<organism evidence="2 3">
    <name type="scientific">Acorus gramineus</name>
    <name type="common">Dwarf sweet flag</name>
    <dbReference type="NCBI Taxonomy" id="55184"/>
    <lineage>
        <taxon>Eukaryota</taxon>
        <taxon>Viridiplantae</taxon>
        <taxon>Streptophyta</taxon>
        <taxon>Embryophyta</taxon>
        <taxon>Tracheophyta</taxon>
        <taxon>Spermatophyta</taxon>
        <taxon>Magnoliopsida</taxon>
        <taxon>Liliopsida</taxon>
        <taxon>Acoraceae</taxon>
        <taxon>Acorus</taxon>
    </lineage>
</organism>
<evidence type="ECO:0000259" key="1">
    <source>
        <dbReference type="Pfam" id="PF13456"/>
    </source>
</evidence>
<proteinExistence type="predicted"/>
<dbReference type="Pfam" id="PF13456">
    <property type="entry name" value="RVT_3"/>
    <property type="match status" value="1"/>
</dbReference>
<name>A0AAV9A343_ACOGR</name>
<accession>A0AAV9A343</accession>
<dbReference type="AlphaFoldDB" id="A0AAV9A343"/>
<evidence type="ECO:0000313" key="2">
    <source>
        <dbReference type="EMBL" id="KAK1258576.1"/>
    </source>
</evidence>
<dbReference type="Gene3D" id="3.30.420.10">
    <property type="entry name" value="Ribonuclease H-like superfamily/Ribonuclease H"/>
    <property type="match status" value="1"/>
</dbReference>
<feature type="domain" description="RNase H type-1" evidence="1">
    <location>
        <begin position="4"/>
        <end position="68"/>
    </location>
</feature>
<reference evidence="2" key="1">
    <citation type="journal article" date="2023" name="Nat. Commun.">
        <title>Diploid and tetraploid genomes of Acorus and the evolution of monocots.</title>
        <authorList>
            <person name="Ma L."/>
            <person name="Liu K.W."/>
            <person name="Li Z."/>
            <person name="Hsiao Y.Y."/>
            <person name="Qi Y."/>
            <person name="Fu T."/>
            <person name="Tang G.D."/>
            <person name="Zhang D."/>
            <person name="Sun W.H."/>
            <person name="Liu D.K."/>
            <person name="Li Y."/>
            <person name="Chen G.Z."/>
            <person name="Liu X.D."/>
            <person name="Liao X.Y."/>
            <person name="Jiang Y.T."/>
            <person name="Yu X."/>
            <person name="Hao Y."/>
            <person name="Huang J."/>
            <person name="Zhao X.W."/>
            <person name="Ke S."/>
            <person name="Chen Y.Y."/>
            <person name="Wu W.L."/>
            <person name="Hsu J.L."/>
            <person name="Lin Y.F."/>
            <person name="Huang M.D."/>
            <person name="Li C.Y."/>
            <person name="Huang L."/>
            <person name="Wang Z.W."/>
            <person name="Zhao X."/>
            <person name="Zhong W.Y."/>
            <person name="Peng D.H."/>
            <person name="Ahmad S."/>
            <person name="Lan S."/>
            <person name="Zhang J.S."/>
            <person name="Tsai W.C."/>
            <person name="Van de Peer Y."/>
            <person name="Liu Z.J."/>
        </authorList>
    </citation>
    <scope>NUCLEOTIDE SEQUENCE</scope>
    <source>
        <strain evidence="2">SCP</strain>
    </source>
</reference>